<comment type="caution">
    <text evidence="3">The sequence shown here is derived from an EMBL/GenBank/DDBJ whole genome shotgun (WGS) entry which is preliminary data.</text>
</comment>
<keyword evidence="1" id="KW-0732">Signal</keyword>
<dbReference type="RefSeq" id="WP_235436076.1">
    <property type="nucleotide sequence ID" value="NZ_LGSS01000001.1"/>
</dbReference>
<keyword evidence="4" id="KW-1185">Reference proteome</keyword>
<dbReference type="PROSITE" id="PS51257">
    <property type="entry name" value="PROKAR_LIPOPROTEIN"/>
    <property type="match status" value="1"/>
</dbReference>
<reference evidence="4" key="1">
    <citation type="submission" date="2015-07" db="EMBL/GenBank/DDBJ databases">
        <title>Draft genome sequence of the purine-degrading Gottschalkia purinilyticum DSM 1384 (formerly Clostridium purinilyticum).</title>
        <authorList>
            <person name="Poehlein A."/>
            <person name="Schiel-Bengelsdorf B."/>
            <person name="Bengelsdorf F.R."/>
            <person name="Daniel R."/>
            <person name="Duerre P."/>
        </authorList>
    </citation>
    <scope>NUCLEOTIDE SEQUENCE [LARGE SCALE GENOMIC DNA]</scope>
    <source>
        <strain evidence="4">DSM 1384</strain>
    </source>
</reference>
<feature type="domain" description="Solute-binding protein family 3/N-terminal" evidence="2">
    <location>
        <begin position="41"/>
        <end position="265"/>
    </location>
</feature>
<gene>
    <name evidence="3" type="primary">yxeM</name>
    <name evidence="3" type="ORF">CLPU_1c03420</name>
</gene>
<name>A0A0L0WFB5_GOTPU</name>
<dbReference type="PANTHER" id="PTHR35936">
    <property type="entry name" value="MEMBRANE-BOUND LYTIC MUREIN TRANSGLYCOSYLASE F"/>
    <property type="match status" value="1"/>
</dbReference>
<evidence type="ECO:0000313" key="4">
    <source>
        <dbReference type="Proteomes" id="UP000037267"/>
    </source>
</evidence>
<proteinExistence type="predicted"/>
<dbReference type="Pfam" id="PF00497">
    <property type="entry name" value="SBP_bac_3"/>
    <property type="match status" value="1"/>
</dbReference>
<dbReference type="STRING" id="1503.CLPU_1c03420"/>
<organism evidence="3 4">
    <name type="scientific">Gottschalkia purinilytica</name>
    <name type="common">Clostridium purinilyticum</name>
    <dbReference type="NCBI Taxonomy" id="1503"/>
    <lineage>
        <taxon>Bacteria</taxon>
        <taxon>Bacillati</taxon>
        <taxon>Bacillota</taxon>
        <taxon>Tissierellia</taxon>
        <taxon>Tissierellales</taxon>
        <taxon>Gottschalkiaceae</taxon>
        <taxon>Gottschalkia</taxon>
    </lineage>
</organism>
<dbReference type="PATRIC" id="fig|1503.3.peg.1218"/>
<evidence type="ECO:0000313" key="3">
    <source>
        <dbReference type="EMBL" id="KNF10177.1"/>
    </source>
</evidence>
<evidence type="ECO:0000259" key="2">
    <source>
        <dbReference type="SMART" id="SM00062"/>
    </source>
</evidence>
<evidence type="ECO:0000256" key="1">
    <source>
        <dbReference type="ARBA" id="ARBA00022729"/>
    </source>
</evidence>
<protein>
    <submittedName>
        <fullName evidence="3">Amino acid ABC transporter amino acid-binding protein YxeM</fullName>
    </submittedName>
</protein>
<dbReference type="SMART" id="SM00062">
    <property type="entry name" value="PBPb"/>
    <property type="match status" value="1"/>
</dbReference>
<dbReference type="Gene3D" id="3.40.190.10">
    <property type="entry name" value="Periplasmic binding protein-like II"/>
    <property type="match status" value="2"/>
</dbReference>
<dbReference type="PANTHER" id="PTHR35936:SF19">
    <property type="entry name" value="AMINO-ACID-BINDING PROTEIN YXEM-RELATED"/>
    <property type="match status" value="1"/>
</dbReference>
<dbReference type="SUPFAM" id="SSF53850">
    <property type="entry name" value="Periplasmic binding protein-like II"/>
    <property type="match status" value="1"/>
</dbReference>
<dbReference type="InterPro" id="IPR001638">
    <property type="entry name" value="Solute-binding_3/MltF_N"/>
</dbReference>
<accession>A0A0L0WFB5</accession>
<dbReference type="Proteomes" id="UP000037267">
    <property type="component" value="Unassembled WGS sequence"/>
</dbReference>
<dbReference type="AlphaFoldDB" id="A0A0L0WFB5"/>
<sequence length="270" mass="30737">MYIRKKLSILLLAIMLISTFILGGCSKASEPTTNETKNKKVIKVGTAGEYYPWCFKKDNKLQGFEIDVWNEIGKRSASDIEFKVSKFSGLFGMLDSQQIDTVAHQISTTEDRRKKYDFSDTYAYSEYEFVVKKDSTMNKLEDFKGKKIGCVLGGNGEKTLRMLNEKNNLNLEIVAYDGTPMEKDVEIGRLDAAWLGLVKAKTTIEQGNLNLKLAETETGVYEVNQYPFIKNEKNKEVIKEVNKALKSMHEDGTLSKISEKWFDLDTTKKK</sequence>
<dbReference type="EMBL" id="LGSS01000001">
    <property type="protein sequence ID" value="KNF10177.1"/>
    <property type="molecule type" value="Genomic_DNA"/>
</dbReference>